<gene>
    <name evidence="1" type="ORF">VU01_10705</name>
</gene>
<dbReference type="EMBL" id="MTKS01000070">
    <property type="protein sequence ID" value="RWX51868.1"/>
    <property type="molecule type" value="Genomic_DNA"/>
</dbReference>
<name>A0A444JFY6_9BACT</name>
<proteinExistence type="predicted"/>
<dbReference type="Proteomes" id="UP000288892">
    <property type="component" value="Unassembled WGS sequence"/>
</dbReference>
<reference evidence="1 2" key="1">
    <citation type="submission" date="2017-01" db="EMBL/GenBank/DDBJ databases">
        <title>The cable genome- insights into the physiology and evolution of filamentous bacteria capable of sulfide oxidation via long distance electron transfer.</title>
        <authorList>
            <person name="Schreiber L."/>
            <person name="Bjerg J.T."/>
            <person name="Boggild A."/>
            <person name="Van De Vossenberg J."/>
            <person name="Meysman F."/>
            <person name="Nielsen L.P."/>
            <person name="Schramm A."/>
            <person name="Kjeldsen K.U."/>
        </authorList>
    </citation>
    <scope>NUCLEOTIDE SEQUENCE [LARGE SCALE GENOMIC DNA]</scope>
    <source>
        <strain evidence="1">A5</strain>
    </source>
</reference>
<sequence length="113" mass="12563">MSEVPKESQALARAKMQEILDQAIDAGADAVTIEFAKEGGLEVLFVFGNTGVGDIFIQQNLEEDVMTLIYEQSGLEEKSCGVLHWECHGQNLEINVEEYESFGEIAYTLTFLK</sequence>
<protein>
    <submittedName>
        <fullName evidence="1">Uncharacterized protein</fullName>
    </submittedName>
</protein>
<comment type="caution">
    <text evidence="1">The sequence shown here is derived from an EMBL/GenBank/DDBJ whole genome shotgun (WGS) entry which is preliminary data.</text>
</comment>
<organism evidence="1 2">
    <name type="scientific">Candidatus Electrothrix marina</name>
    <dbReference type="NCBI Taxonomy" id="1859130"/>
    <lineage>
        <taxon>Bacteria</taxon>
        <taxon>Pseudomonadati</taxon>
        <taxon>Thermodesulfobacteriota</taxon>
        <taxon>Desulfobulbia</taxon>
        <taxon>Desulfobulbales</taxon>
        <taxon>Desulfobulbaceae</taxon>
        <taxon>Candidatus Electrothrix</taxon>
    </lineage>
</organism>
<keyword evidence="2" id="KW-1185">Reference proteome</keyword>
<accession>A0A444JFY6</accession>
<evidence type="ECO:0000313" key="1">
    <source>
        <dbReference type="EMBL" id="RWX51868.1"/>
    </source>
</evidence>
<evidence type="ECO:0000313" key="2">
    <source>
        <dbReference type="Proteomes" id="UP000288892"/>
    </source>
</evidence>
<dbReference type="AlphaFoldDB" id="A0A444JFY6"/>